<dbReference type="PROSITE" id="PS50056">
    <property type="entry name" value="TYR_PHOSPHATASE_2"/>
    <property type="match status" value="1"/>
</dbReference>
<feature type="domain" description="Tyrosine-protein phosphatase" evidence="2">
    <location>
        <begin position="621"/>
        <end position="780"/>
    </location>
</feature>
<dbReference type="SUPFAM" id="SSF52799">
    <property type="entry name" value="(Phosphotyrosine protein) phosphatases II"/>
    <property type="match status" value="2"/>
</dbReference>
<keyword evidence="6" id="KW-1185">Reference proteome</keyword>
<evidence type="ECO:0000313" key="5">
    <source>
        <dbReference type="EMBL" id="CAI8036771.1"/>
    </source>
</evidence>
<dbReference type="InterPro" id="IPR003595">
    <property type="entry name" value="Tyr_Pase_cat"/>
</dbReference>
<dbReference type="SMART" id="SM00404">
    <property type="entry name" value="PTPc_motif"/>
    <property type="match status" value="1"/>
</dbReference>
<dbReference type="PRINTS" id="PR00700">
    <property type="entry name" value="PRTYPHPHTASE"/>
</dbReference>
<organism evidence="5 6">
    <name type="scientific">Geodia barretti</name>
    <name type="common">Barrett's horny sponge</name>
    <dbReference type="NCBI Taxonomy" id="519541"/>
    <lineage>
        <taxon>Eukaryota</taxon>
        <taxon>Metazoa</taxon>
        <taxon>Porifera</taxon>
        <taxon>Demospongiae</taxon>
        <taxon>Heteroscleromorpha</taxon>
        <taxon>Tetractinellida</taxon>
        <taxon>Astrophorina</taxon>
        <taxon>Geodiidae</taxon>
        <taxon>Geodia</taxon>
    </lineage>
</organism>
<feature type="domain" description="Tyrosine-protein phosphatase" evidence="2">
    <location>
        <begin position="309"/>
        <end position="589"/>
    </location>
</feature>
<dbReference type="Pfam" id="PF00102">
    <property type="entry name" value="Y_phosphatase"/>
    <property type="match status" value="2"/>
</dbReference>
<keyword evidence="5" id="KW-0675">Receptor</keyword>
<keyword evidence="1" id="KW-1133">Transmembrane helix</keyword>
<keyword evidence="1" id="KW-0472">Membrane</keyword>
<dbReference type="CDD" id="cd00047">
    <property type="entry name" value="PTPc"/>
    <property type="match status" value="2"/>
</dbReference>
<evidence type="ECO:0000259" key="3">
    <source>
        <dbReference type="PROSITE" id="PS50056"/>
    </source>
</evidence>
<dbReference type="PROSITE" id="PS50835">
    <property type="entry name" value="IG_LIKE"/>
    <property type="match status" value="1"/>
</dbReference>
<keyword evidence="1" id="KW-0812">Transmembrane</keyword>
<comment type="caution">
    <text evidence="5">The sequence shown here is derived from an EMBL/GenBank/DDBJ whole genome shotgun (WGS) entry which is preliminary data.</text>
</comment>
<dbReference type="InterPro" id="IPR016130">
    <property type="entry name" value="Tyr_Pase_AS"/>
</dbReference>
<dbReference type="InterPro" id="IPR007110">
    <property type="entry name" value="Ig-like_dom"/>
</dbReference>
<dbReference type="PANTHER" id="PTHR19134">
    <property type="entry name" value="RECEPTOR-TYPE TYROSINE-PROTEIN PHOSPHATASE"/>
    <property type="match status" value="1"/>
</dbReference>
<dbReference type="InterPro" id="IPR050348">
    <property type="entry name" value="Protein-Tyr_Phosphatase"/>
</dbReference>
<evidence type="ECO:0000256" key="1">
    <source>
        <dbReference type="SAM" id="Phobius"/>
    </source>
</evidence>
<dbReference type="PROSITE" id="PS00383">
    <property type="entry name" value="TYR_PHOSPHATASE_1"/>
    <property type="match status" value="1"/>
</dbReference>
<feature type="domain" description="Tyrosine specific protein phosphatases" evidence="3">
    <location>
        <begin position="507"/>
        <end position="580"/>
    </location>
</feature>
<feature type="non-terminal residue" evidence="5">
    <location>
        <position position="1"/>
    </location>
</feature>
<gene>
    <name evidence="5" type="ORF">GBAR_LOCUS20608</name>
</gene>
<feature type="domain" description="Ig-like" evidence="4">
    <location>
        <begin position="1"/>
        <end position="82"/>
    </location>
</feature>
<dbReference type="InterPro" id="IPR029021">
    <property type="entry name" value="Prot-tyrosine_phosphatase-like"/>
</dbReference>
<protein>
    <submittedName>
        <fullName evidence="5">Receptor-type tyrosine-protein phosphatase S</fullName>
    </submittedName>
</protein>
<name>A0AA35SXW6_GEOBA</name>
<sequence length="780" mass="86632">QFSVNCTARAEVDGQSIPVDIEWTRIDIFSPSGPSELMPTLYTTTGSPERGYQSVLTTSENYTVNTTIYRCNATVSSYSNFSETIVDVKAIAPSPSTQSLTLTSTTVSVSSFTSSTIAQNISDGGNGEDTYSMPTTSSVANTNSDNINSTISATASSLMYPSLSSPTTIVSASPTTQTDVTKTVSVTVTEMKQNTSGDIIAGIASTAAIITLISIAGCVFSLVRMKMRESNVPRSKLQSVSYKRPSLLERLELKEVGRREDNITSNVASTEKDSLLAEDIPVRSDIPVSEFPDYVLDMTMENQHDTSKLAIEYQQFNDVPTLTFEVACLSHNIDLNRFRNIYPYDKSGVILKSIPGELGSDYINASFISGYGGNKYIAAQAPLNETIDHFWRMVWEYEIEAIVMLTKCVEMTRVSQQSYSYLVSVCRSQIVPQEKSAQYWPESLSEIITPGDRLSVTLSSSTPYAEYHVRKLLVKHLTESDKSVTVTQFHYTAWPDHGVPDNVMSVIRFIRHVRKLFPAASQDQPLLVHCSAGVGRTGTFITLDMMMQQMKAEATLSVCQCVRNLRTQRMKMVQTPIQYEFIHQALSELVVCGETEVTASSLRSFTESLRDPVTDSGPTLSQQHLKVLEDLSTQQRCDFTGAKAEANISKNRFPDKLPSEVYRVSLTGNSGSEYINASFINGYKQRDAYIATQGPLEGTVEDFWRMMWEYQCGCIVMLCQLEEDGQESSYPYWPGEEGEEMVCGRLSVRLVKVRGHGDIVERRMEVKENKSISPDILVSR</sequence>
<dbReference type="Proteomes" id="UP001174909">
    <property type="component" value="Unassembled WGS sequence"/>
</dbReference>
<dbReference type="PROSITE" id="PS50055">
    <property type="entry name" value="TYR_PHOSPHATASE_PTP"/>
    <property type="match status" value="2"/>
</dbReference>
<feature type="transmembrane region" description="Helical" evidence="1">
    <location>
        <begin position="199"/>
        <end position="223"/>
    </location>
</feature>
<dbReference type="SMART" id="SM00194">
    <property type="entry name" value="PTPc"/>
    <property type="match status" value="2"/>
</dbReference>
<reference evidence="5" key="1">
    <citation type="submission" date="2023-03" db="EMBL/GenBank/DDBJ databases">
        <authorList>
            <person name="Steffen K."/>
            <person name="Cardenas P."/>
        </authorList>
    </citation>
    <scope>NUCLEOTIDE SEQUENCE</scope>
</reference>
<evidence type="ECO:0000259" key="2">
    <source>
        <dbReference type="PROSITE" id="PS50055"/>
    </source>
</evidence>
<dbReference type="EMBL" id="CASHTH010002894">
    <property type="protein sequence ID" value="CAI8036771.1"/>
    <property type="molecule type" value="Genomic_DNA"/>
</dbReference>
<dbReference type="PANTHER" id="PTHR19134:SF449">
    <property type="entry name" value="TYROSINE-PROTEIN PHOSPHATASE 1"/>
    <property type="match status" value="1"/>
</dbReference>
<dbReference type="AlphaFoldDB" id="A0AA35SXW6"/>
<dbReference type="InterPro" id="IPR000387">
    <property type="entry name" value="Tyr_Pase_dom"/>
</dbReference>
<accession>A0AA35SXW6</accession>
<proteinExistence type="predicted"/>
<dbReference type="Gene3D" id="3.90.190.10">
    <property type="entry name" value="Protein tyrosine phosphatase superfamily"/>
    <property type="match status" value="2"/>
</dbReference>
<dbReference type="GO" id="GO:0004725">
    <property type="term" value="F:protein tyrosine phosphatase activity"/>
    <property type="evidence" value="ECO:0007669"/>
    <property type="project" value="InterPro"/>
</dbReference>
<evidence type="ECO:0000313" key="6">
    <source>
        <dbReference type="Proteomes" id="UP001174909"/>
    </source>
</evidence>
<dbReference type="InterPro" id="IPR000242">
    <property type="entry name" value="PTP_cat"/>
</dbReference>
<evidence type="ECO:0000259" key="4">
    <source>
        <dbReference type="PROSITE" id="PS50835"/>
    </source>
</evidence>